<feature type="domain" description="Response regulatory" evidence="5">
    <location>
        <begin position="27"/>
        <end position="142"/>
    </location>
</feature>
<dbReference type="EC" id="2.7.7.65" evidence="2"/>
<dbReference type="GO" id="GO:0005886">
    <property type="term" value="C:plasma membrane"/>
    <property type="evidence" value="ECO:0007669"/>
    <property type="project" value="TreeGrafter"/>
</dbReference>
<evidence type="ECO:0000256" key="4">
    <source>
        <dbReference type="PROSITE-ProRule" id="PRU00169"/>
    </source>
</evidence>
<dbReference type="SMART" id="SM00267">
    <property type="entry name" value="GGDEF"/>
    <property type="match status" value="1"/>
</dbReference>
<dbReference type="Pfam" id="PF00990">
    <property type="entry name" value="GGDEF"/>
    <property type="match status" value="1"/>
</dbReference>
<evidence type="ECO:0000313" key="7">
    <source>
        <dbReference type="EMBL" id="TRY16372.1"/>
    </source>
</evidence>
<evidence type="ECO:0000259" key="5">
    <source>
        <dbReference type="PROSITE" id="PS50110"/>
    </source>
</evidence>
<dbReference type="PROSITE" id="PS50110">
    <property type="entry name" value="RESPONSE_REGULATORY"/>
    <property type="match status" value="1"/>
</dbReference>
<dbReference type="EMBL" id="VKGK01000001">
    <property type="protein sequence ID" value="TRY16372.1"/>
    <property type="molecule type" value="Genomic_DNA"/>
</dbReference>
<reference evidence="8" key="1">
    <citation type="submission" date="2019-07" db="EMBL/GenBank/DDBJ databases">
        <title>Shewanella sp. YLB-08 draft genomic sequence.</title>
        <authorList>
            <person name="Yu L."/>
        </authorList>
    </citation>
    <scope>NUCLEOTIDE SEQUENCE [LARGE SCALE GENOMIC DNA]</scope>
    <source>
        <strain evidence="8">JCM 20706</strain>
    </source>
</reference>
<dbReference type="GO" id="GO:0000160">
    <property type="term" value="P:phosphorelay signal transduction system"/>
    <property type="evidence" value="ECO:0007669"/>
    <property type="project" value="InterPro"/>
</dbReference>
<dbReference type="InterPro" id="IPR000160">
    <property type="entry name" value="GGDEF_dom"/>
</dbReference>
<dbReference type="InterPro" id="IPR050469">
    <property type="entry name" value="Diguanylate_Cyclase"/>
</dbReference>
<dbReference type="Gene3D" id="3.30.70.270">
    <property type="match status" value="1"/>
</dbReference>
<dbReference type="Proteomes" id="UP000318126">
    <property type="component" value="Unassembled WGS sequence"/>
</dbReference>
<protein>
    <recommendedName>
        <fullName evidence="2">diguanylate cyclase</fullName>
        <ecNumber evidence="2">2.7.7.65</ecNumber>
    </recommendedName>
</protein>
<proteinExistence type="predicted"/>
<dbReference type="PANTHER" id="PTHR45138:SF9">
    <property type="entry name" value="DIGUANYLATE CYCLASE DGCM-RELATED"/>
    <property type="match status" value="1"/>
</dbReference>
<comment type="catalytic activity">
    <reaction evidence="3">
        <text>2 GTP = 3',3'-c-di-GMP + 2 diphosphate</text>
        <dbReference type="Rhea" id="RHEA:24898"/>
        <dbReference type="ChEBI" id="CHEBI:33019"/>
        <dbReference type="ChEBI" id="CHEBI:37565"/>
        <dbReference type="ChEBI" id="CHEBI:58805"/>
        <dbReference type="EC" id="2.7.7.65"/>
    </reaction>
</comment>
<dbReference type="PROSITE" id="PS50887">
    <property type="entry name" value="GGDEF"/>
    <property type="match status" value="1"/>
</dbReference>
<evidence type="ECO:0000259" key="6">
    <source>
        <dbReference type="PROSITE" id="PS50887"/>
    </source>
</evidence>
<dbReference type="NCBIfam" id="TIGR00254">
    <property type="entry name" value="GGDEF"/>
    <property type="match status" value="1"/>
</dbReference>
<dbReference type="Gene3D" id="3.40.50.2300">
    <property type="match status" value="1"/>
</dbReference>
<dbReference type="SUPFAM" id="SSF55073">
    <property type="entry name" value="Nucleotide cyclase"/>
    <property type="match status" value="1"/>
</dbReference>
<dbReference type="GO" id="GO:0043709">
    <property type="term" value="P:cell adhesion involved in single-species biofilm formation"/>
    <property type="evidence" value="ECO:0007669"/>
    <property type="project" value="TreeGrafter"/>
</dbReference>
<feature type="modified residue" description="4-aspartylphosphate" evidence="4">
    <location>
        <position position="75"/>
    </location>
</feature>
<keyword evidence="4" id="KW-0597">Phosphoprotein</keyword>
<evidence type="ECO:0000313" key="8">
    <source>
        <dbReference type="Proteomes" id="UP000318126"/>
    </source>
</evidence>
<evidence type="ECO:0000256" key="3">
    <source>
        <dbReference type="ARBA" id="ARBA00034247"/>
    </source>
</evidence>
<dbReference type="RefSeq" id="WP_143562818.1">
    <property type="nucleotide sequence ID" value="NZ_VKGK01000001.1"/>
</dbReference>
<dbReference type="InterPro" id="IPR029787">
    <property type="entry name" value="Nucleotide_cyclase"/>
</dbReference>
<dbReference type="CDD" id="cd01949">
    <property type="entry name" value="GGDEF"/>
    <property type="match status" value="1"/>
</dbReference>
<dbReference type="SUPFAM" id="SSF52172">
    <property type="entry name" value="CheY-like"/>
    <property type="match status" value="1"/>
</dbReference>
<dbReference type="Pfam" id="PF00072">
    <property type="entry name" value="Response_reg"/>
    <property type="match status" value="1"/>
</dbReference>
<dbReference type="AlphaFoldDB" id="A0A553JV97"/>
<accession>A0A553JV97</accession>
<organism evidence="7 8">
    <name type="scientific">Shewanella hanedai</name>
    <name type="common">Alteromonas hanedai</name>
    <dbReference type="NCBI Taxonomy" id="25"/>
    <lineage>
        <taxon>Bacteria</taxon>
        <taxon>Pseudomonadati</taxon>
        <taxon>Pseudomonadota</taxon>
        <taxon>Gammaproteobacteria</taxon>
        <taxon>Alteromonadales</taxon>
        <taxon>Shewanellaceae</taxon>
        <taxon>Shewanella</taxon>
    </lineage>
</organism>
<dbReference type="InterPro" id="IPR043128">
    <property type="entry name" value="Rev_trsase/Diguanyl_cyclase"/>
</dbReference>
<dbReference type="InterPro" id="IPR001789">
    <property type="entry name" value="Sig_transdc_resp-reg_receiver"/>
</dbReference>
<dbReference type="GO" id="GO:1902201">
    <property type="term" value="P:negative regulation of bacterial-type flagellum-dependent cell motility"/>
    <property type="evidence" value="ECO:0007669"/>
    <property type="project" value="TreeGrafter"/>
</dbReference>
<dbReference type="PANTHER" id="PTHR45138">
    <property type="entry name" value="REGULATORY COMPONENTS OF SENSORY TRANSDUCTION SYSTEM"/>
    <property type="match status" value="1"/>
</dbReference>
<dbReference type="InterPro" id="IPR011006">
    <property type="entry name" value="CheY-like_superfamily"/>
</dbReference>
<dbReference type="OrthoDB" id="9812260at2"/>
<feature type="domain" description="GGDEF" evidence="6">
    <location>
        <begin position="185"/>
        <end position="322"/>
    </location>
</feature>
<gene>
    <name evidence="7" type="ORF">FN961_01765</name>
</gene>
<name>A0A553JV97_SHEHA</name>
<sequence length="324" mass="36553">MDEYINTGLIIEDINDPFLILNNDIDKVLIIDDAMDNRTLLSELLMPNHKVFLAKDGAQGLSLACKHTPDLILLDVVMPGMNGHQVIKSLKSDESTFNIPVIFVSSKISPEDEKIGLDLGAVDYITKPFHPPIVQARVRNHLRGQRHKNLLEQLALIDSLTEIYNRRFYELDIKKVWSACNRNETQLSIAMIDIDFFKSYNDEYGHLNGDNALRVVANHIKKQLKRPHDIIARYGGEEFAVILPHTDAESAQRLLSEVCTSVEDLQIAHDSSSISHYLTISVGGASTIPTRDMDHESFLKIVDEHLYQAKAQGRNKVCWRSATA</sequence>
<dbReference type="GO" id="GO:0052621">
    <property type="term" value="F:diguanylate cyclase activity"/>
    <property type="evidence" value="ECO:0007669"/>
    <property type="project" value="UniProtKB-EC"/>
</dbReference>
<comment type="caution">
    <text evidence="7">The sequence shown here is derived from an EMBL/GenBank/DDBJ whole genome shotgun (WGS) entry which is preliminary data.</text>
</comment>
<comment type="cofactor">
    <cofactor evidence="1">
        <name>Mg(2+)</name>
        <dbReference type="ChEBI" id="CHEBI:18420"/>
    </cofactor>
</comment>
<dbReference type="FunFam" id="3.30.70.270:FF:000001">
    <property type="entry name" value="Diguanylate cyclase domain protein"/>
    <property type="match status" value="1"/>
</dbReference>
<evidence type="ECO:0000256" key="2">
    <source>
        <dbReference type="ARBA" id="ARBA00012528"/>
    </source>
</evidence>
<evidence type="ECO:0000256" key="1">
    <source>
        <dbReference type="ARBA" id="ARBA00001946"/>
    </source>
</evidence>
<dbReference type="SMART" id="SM00448">
    <property type="entry name" value="REC"/>
    <property type="match status" value="1"/>
</dbReference>
<keyword evidence="8" id="KW-1185">Reference proteome</keyword>